<reference evidence="13" key="1">
    <citation type="journal article" date="2021" name="Front. Plant Sci.">
        <title>Chromosome-Scale Genome Assembly for Chinese Sour Jujube and Insights Into Its Genome Evolution and Domestication Signature.</title>
        <authorList>
            <person name="Shen L.-Y."/>
            <person name="Luo H."/>
            <person name="Wang X.-L."/>
            <person name="Wang X.-M."/>
            <person name="Qiu X.-J."/>
            <person name="Liu H."/>
            <person name="Zhou S.-S."/>
            <person name="Jia K.-H."/>
            <person name="Nie S."/>
            <person name="Bao Y.-T."/>
            <person name="Zhang R.-G."/>
            <person name="Yun Q.-Z."/>
            <person name="Chai Y.-H."/>
            <person name="Lu J.-Y."/>
            <person name="Li Y."/>
            <person name="Zhao S.-W."/>
            <person name="Mao J.-F."/>
            <person name="Jia S.-G."/>
            <person name="Mao Y.-M."/>
        </authorList>
    </citation>
    <scope>NUCLEOTIDE SEQUENCE</scope>
    <source>
        <strain evidence="13">AT0</strain>
        <tissue evidence="13">Leaf</tissue>
    </source>
</reference>
<evidence type="ECO:0000259" key="12">
    <source>
        <dbReference type="Pfam" id="PF17766"/>
    </source>
</evidence>
<comment type="subcellular location">
    <subcellularLocation>
        <location evidence="1">Secreted</location>
    </subcellularLocation>
</comment>
<feature type="domain" description="PA" evidence="11">
    <location>
        <begin position="287"/>
        <end position="354"/>
    </location>
</feature>
<dbReference type="GO" id="GO:0005576">
    <property type="term" value="C:extracellular region"/>
    <property type="evidence" value="ECO:0007669"/>
    <property type="project" value="UniProtKB-SubCell"/>
</dbReference>
<feature type="domain" description="Peptidase S8/S53" evidence="10">
    <location>
        <begin position="53"/>
        <end position="492"/>
    </location>
</feature>
<gene>
    <name evidence="13" type="ORF">FEM48_ZijujUnG0064700</name>
</gene>
<dbReference type="Gene3D" id="2.60.40.2310">
    <property type="match status" value="1"/>
</dbReference>
<feature type="active site" description="Charge relay system" evidence="8 9">
    <location>
        <position position="133"/>
    </location>
</feature>
<evidence type="ECO:0000256" key="9">
    <source>
        <dbReference type="PROSITE-ProRule" id="PRU01240"/>
    </source>
</evidence>
<comment type="similarity">
    <text evidence="2 9">Belongs to the peptidase S8 family.</text>
</comment>
<dbReference type="Pfam" id="PF00082">
    <property type="entry name" value="Peptidase_S8"/>
    <property type="match status" value="1"/>
</dbReference>
<evidence type="ECO:0000256" key="4">
    <source>
        <dbReference type="ARBA" id="ARBA00022670"/>
    </source>
</evidence>
<keyword evidence="7 9" id="KW-0720">Serine protease</keyword>
<dbReference type="GO" id="GO:0009609">
    <property type="term" value="P:response to symbiotic bacterium"/>
    <property type="evidence" value="ECO:0007669"/>
    <property type="project" value="UniProtKB-ARBA"/>
</dbReference>
<dbReference type="AlphaFoldDB" id="A0A978U8W0"/>
<dbReference type="InterPro" id="IPR034197">
    <property type="entry name" value="Peptidases_S8_3"/>
</dbReference>
<dbReference type="Pfam" id="PF02225">
    <property type="entry name" value="PA"/>
    <property type="match status" value="1"/>
</dbReference>
<dbReference type="PANTHER" id="PTHR10795">
    <property type="entry name" value="PROPROTEIN CONVERTASE SUBTILISIN/KEXIN"/>
    <property type="match status" value="1"/>
</dbReference>
<dbReference type="SUPFAM" id="SSF52743">
    <property type="entry name" value="Subtilisin-like"/>
    <property type="match status" value="1"/>
</dbReference>
<dbReference type="InterPro" id="IPR023828">
    <property type="entry name" value="Peptidase_S8_Ser-AS"/>
</dbReference>
<proteinExistence type="inferred from homology"/>
<keyword evidence="3" id="KW-0964">Secreted</keyword>
<keyword evidence="4 9" id="KW-0645">Protease</keyword>
<dbReference type="CDD" id="cd02120">
    <property type="entry name" value="PA_subtilisin_like"/>
    <property type="match status" value="1"/>
</dbReference>
<dbReference type="InterPro" id="IPR015500">
    <property type="entry name" value="Peptidase_S8_subtilisin-rel"/>
</dbReference>
<protein>
    <recommendedName>
        <fullName evidence="15">Subtilisin-like protease SBT1.7</fullName>
    </recommendedName>
</protein>
<accession>A0A978U8W0</accession>
<keyword evidence="5" id="KW-0732">Signal</keyword>
<organism evidence="13 14">
    <name type="scientific">Ziziphus jujuba var. spinosa</name>
    <dbReference type="NCBI Taxonomy" id="714518"/>
    <lineage>
        <taxon>Eukaryota</taxon>
        <taxon>Viridiplantae</taxon>
        <taxon>Streptophyta</taxon>
        <taxon>Embryophyta</taxon>
        <taxon>Tracheophyta</taxon>
        <taxon>Spermatophyta</taxon>
        <taxon>Magnoliopsida</taxon>
        <taxon>eudicotyledons</taxon>
        <taxon>Gunneridae</taxon>
        <taxon>Pentapetalae</taxon>
        <taxon>rosids</taxon>
        <taxon>fabids</taxon>
        <taxon>Rosales</taxon>
        <taxon>Rhamnaceae</taxon>
        <taxon>Paliureae</taxon>
        <taxon>Ziziphus</taxon>
    </lineage>
</organism>
<evidence type="ECO:0000256" key="1">
    <source>
        <dbReference type="ARBA" id="ARBA00004613"/>
    </source>
</evidence>
<evidence type="ECO:0000256" key="2">
    <source>
        <dbReference type="ARBA" id="ARBA00011073"/>
    </source>
</evidence>
<dbReference type="Proteomes" id="UP000813462">
    <property type="component" value="Unassembled WGS sequence"/>
</dbReference>
<feature type="active site" description="Charge relay system" evidence="8 9">
    <location>
        <position position="60"/>
    </location>
</feature>
<dbReference type="InterPro" id="IPR000209">
    <property type="entry name" value="Peptidase_S8/S53_dom"/>
</dbReference>
<dbReference type="Gene3D" id="3.40.50.200">
    <property type="entry name" value="Peptidase S8/S53 domain"/>
    <property type="match status" value="2"/>
</dbReference>
<dbReference type="PRINTS" id="PR00723">
    <property type="entry name" value="SUBTILISIN"/>
</dbReference>
<evidence type="ECO:0000259" key="10">
    <source>
        <dbReference type="Pfam" id="PF00082"/>
    </source>
</evidence>
<dbReference type="InterPro" id="IPR041469">
    <property type="entry name" value="Subtilisin-like_FN3"/>
</dbReference>
<evidence type="ECO:0000313" key="13">
    <source>
        <dbReference type="EMBL" id="KAH7510917.1"/>
    </source>
</evidence>
<dbReference type="EMBL" id="JAEACU010000267">
    <property type="protein sequence ID" value="KAH7510917.1"/>
    <property type="molecule type" value="Genomic_DNA"/>
</dbReference>
<dbReference type="GO" id="GO:0006508">
    <property type="term" value="P:proteolysis"/>
    <property type="evidence" value="ECO:0007669"/>
    <property type="project" value="UniProtKB-KW"/>
</dbReference>
<evidence type="ECO:0000256" key="7">
    <source>
        <dbReference type="ARBA" id="ARBA00022825"/>
    </source>
</evidence>
<dbReference type="InterPro" id="IPR036852">
    <property type="entry name" value="Peptidase_S8/S53_dom_sf"/>
</dbReference>
<evidence type="ECO:0000259" key="11">
    <source>
        <dbReference type="Pfam" id="PF02225"/>
    </source>
</evidence>
<evidence type="ECO:0000256" key="5">
    <source>
        <dbReference type="ARBA" id="ARBA00022729"/>
    </source>
</evidence>
<dbReference type="PROSITE" id="PS51892">
    <property type="entry name" value="SUBTILASE"/>
    <property type="match status" value="1"/>
</dbReference>
<dbReference type="GO" id="GO:0009610">
    <property type="term" value="P:response to symbiotic fungus"/>
    <property type="evidence" value="ECO:0007669"/>
    <property type="project" value="UniProtKB-ARBA"/>
</dbReference>
<evidence type="ECO:0000313" key="14">
    <source>
        <dbReference type="Proteomes" id="UP000813462"/>
    </source>
</evidence>
<dbReference type="InterPro" id="IPR045051">
    <property type="entry name" value="SBT"/>
</dbReference>
<evidence type="ECO:0000256" key="8">
    <source>
        <dbReference type="PIRSR" id="PIRSR615500-1"/>
    </source>
</evidence>
<evidence type="ECO:0000256" key="3">
    <source>
        <dbReference type="ARBA" id="ARBA00022525"/>
    </source>
</evidence>
<feature type="domain" description="Subtilisin-like protease fibronectin type-III" evidence="12">
    <location>
        <begin position="547"/>
        <end position="619"/>
    </location>
</feature>
<dbReference type="GO" id="GO:0004252">
    <property type="term" value="F:serine-type endopeptidase activity"/>
    <property type="evidence" value="ECO:0007669"/>
    <property type="project" value="UniProtKB-UniRule"/>
</dbReference>
<dbReference type="CDD" id="cd04852">
    <property type="entry name" value="Peptidases_S8_3"/>
    <property type="match status" value="1"/>
</dbReference>
<dbReference type="InterPro" id="IPR003137">
    <property type="entry name" value="PA_domain"/>
</dbReference>
<dbReference type="PROSITE" id="PS00138">
    <property type="entry name" value="SUBTILASE_SER"/>
    <property type="match status" value="1"/>
</dbReference>
<feature type="active site" description="Charge relay system" evidence="8 9">
    <location>
        <position position="432"/>
    </location>
</feature>
<dbReference type="Pfam" id="PF17766">
    <property type="entry name" value="fn3_6"/>
    <property type="match status" value="1"/>
</dbReference>
<keyword evidence="6 9" id="KW-0378">Hydrolase</keyword>
<evidence type="ECO:0008006" key="15">
    <source>
        <dbReference type="Google" id="ProtNLM"/>
    </source>
</evidence>
<evidence type="ECO:0000256" key="6">
    <source>
        <dbReference type="ARBA" id="ARBA00022801"/>
    </source>
</evidence>
<comment type="caution">
    <text evidence="13">The sequence shown here is derived from an EMBL/GenBank/DDBJ whole genome shotgun (WGS) entry which is preliminary data.</text>
</comment>
<sequence length="633" mass="67573">MAEDGRQQPKNTYMIHMDKSYMPSKLHTTRTPDFLGLGKKSEALFPAIDKLSEVVIGVIDTGVWPESKSYDDTGLGPIPSGWKGKCELSNNFNSSNCNRKLICARFFSRGYTVAFGHIDNMVESESPRDNDCHGTHTSTTAARSAVAEVSLFGYASGTASGMAPQARIATYKVCWLRGCLSSDVLAAVDEAIEDGVDILSMSIGGGLSTYYRDPIASGAFSAMPHGIPVSCSAGNPGSLSNVAPWITTVGAGTLDRNFTAYLSLGNGNKYKGISLYTGKSELDLLFPLVYGDSASNSTSGNLCLPYSLIPEKVAGKIVICDRGANPRILKGQVVKNAGGARMILTHTDSHGESDTNPTAKISFGGTRFGIKPSAVVASFSSREPNPLAPEILKPDLIAPGMNILAGWTNKAGPTGLGSVKRCVSFNIISGTSMSCPHVSGLAALLKAEHPEWSPAAIRSTLMKTAYITYKNGEIIQDFATGNPATPFDYGAGHVDPVAALDPGLVYDAGVQDYLSFPCALNYDRYEIILATNVNFTRNSRKKYSLRDFNYPSFAVPLQTALGKGGAGVGVSTSVKYTRTLTNVGAPAKYKVSVSSKLSSVKILVEPQLVSFSQTYEKKTHCDIYCHFYAIRCS</sequence>
<name>A0A978U8W0_ZIZJJ</name>
<dbReference type="FunFam" id="3.40.50.200:FF:000006">
    <property type="entry name" value="Subtilisin-like protease SBT1.5"/>
    <property type="match status" value="1"/>
</dbReference>